<keyword evidence="2" id="KW-0288">FMN</keyword>
<reference evidence="5 6" key="1">
    <citation type="submission" date="2023-09" db="EMBL/GenBank/DDBJ databases">
        <title>Novel taxa isolated from Blanes Bay.</title>
        <authorList>
            <person name="Rey-Velasco X."/>
            <person name="Lucena T."/>
        </authorList>
    </citation>
    <scope>NUCLEOTIDE SEQUENCE [LARGE SCALE GENOMIC DNA]</scope>
    <source>
        <strain evidence="5 6">S334</strain>
    </source>
</reference>
<dbReference type="Pfam" id="PF13426">
    <property type="entry name" value="PAS_9"/>
    <property type="match status" value="1"/>
</dbReference>
<gene>
    <name evidence="5" type="ORF">RQM65_08810</name>
</gene>
<comment type="caution">
    <text evidence="5">The sequence shown here is derived from an EMBL/GenBank/DDBJ whole genome shotgun (WGS) entry which is preliminary data.</text>
</comment>
<dbReference type="Gene3D" id="3.30.450.20">
    <property type="entry name" value="PAS domain"/>
    <property type="match status" value="1"/>
</dbReference>
<proteinExistence type="predicted"/>
<evidence type="ECO:0000313" key="5">
    <source>
        <dbReference type="EMBL" id="MDT7828761.1"/>
    </source>
</evidence>
<name>A0ABU3L4T8_9FLAO</name>
<feature type="domain" description="PAS" evidence="4">
    <location>
        <begin position="78"/>
        <end position="133"/>
    </location>
</feature>
<evidence type="ECO:0000256" key="2">
    <source>
        <dbReference type="ARBA" id="ARBA00022643"/>
    </source>
</evidence>
<dbReference type="NCBIfam" id="TIGR00229">
    <property type="entry name" value="sensory_box"/>
    <property type="match status" value="1"/>
</dbReference>
<dbReference type="SUPFAM" id="SSF55785">
    <property type="entry name" value="PYP-like sensor domain (PAS domain)"/>
    <property type="match status" value="1"/>
</dbReference>
<dbReference type="EMBL" id="JAVTTP010000001">
    <property type="protein sequence ID" value="MDT7828761.1"/>
    <property type="molecule type" value="Genomic_DNA"/>
</dbReference>
<sequence>MAILKQPMKEYDNAAYRYYGPSDLKMLPLMSWDVYGLYFDTLCKNYEDLVSLKRLSDQNKWMDVPNLNKALIENELVILVTDVKQKIVHATQNMVAMNGYLPHEVKGRRPTMFQGADTNEKDTFEIRKALKNQSPFEAVVLNYKKDGTAYNCWIKGGPIFDTSGELVNFIAYEKVVA</sequence>
<evidence type="ECO:0000256" key="1">
    <source>
        <dbReference type="ARBA" id="ARBA00022630"/>
    </source>
</evidence>
<dbReference type="CDD" id="cd00130">
    <property type="entry name" value="PAS"/>
    <property type="match status" value="1"/>
</dbReference>
<protein>
    <submittedName>
        <fullName evidence="5">PAS domain-containing protein</fullName>
    </submittedName>
</protein>
<dbReference type="RefSeq" id="WP_314014263.1">
    <property type="nucleotide sequence ID" value="NZ_JAVTTP010000001.1"/>
</dbReference>
<keyword evidence="1" id="KW-0285">Flavoprotein</keyword>
<evidence type="ECO:0000313" key="6">
    <source>
        <dbReference type="Proteomes" id="UP001250656"/>
    </source>
</evidence>
<organism evidence="5 6">
    <name type="scientific">Pricia mediterranea</name>
    <dbReference type="NCBI Taxonomy" id="3076079"/>
    <lineage>
        <taxon>Bacteria</taxon>
        <taxon>Pseudomonadati</taxon>
        <taxon>Bacteroidota</taxon>
        <taxon>Flavobacteriia</taxon>
        <taxon>Flavobacteriales</taxon>
        <taxon>Flavobacteriaceae</taxon>
        <taxon>Pricia</taxon>
    </lineage>
</organism>
<dbReference type="InterPro" id="IPR000014">
    <property type="entry name" value="PAS"/>
</dbReference>
<dbReference type="Proteomes" id="UP001250656">
    <property type="component" value="Unassembled WGS sequence"/>
</dbReference>
<dbReference type="PANTHER" id="PTHR47429">
    <property type="entry name" value="PROTEIN TWIN LOV 1"/>
    <property type="match status" value="1"/>
</dbReference>
<evidence type="ECO:0000259" key="4">
    <source>
        <dbReference type="PROSITE" id="PS50112"/>
    </source>
</evidence>
<dbReference type="PANTHER" id="PTHR47429:SF2">
    <property type="entry name" value="PROTEIN TWIN LOV 1"/>
    <property type="match status" value="1"/>
</dbReference>
<evidence type="ECO:0000256" key="3">
    <source>
        <dbReference type="ARBA" id="ARBA00022991"/>
    </source>
</evidence>
<dbReference type="PROSITE" id="PS50112">
    <property type="entry name" value="PAS"/>
    <property type="match status" value="1"/>
</dbReference>
<keyword evidence="3" id="KW-0157">Chromophore</keyword>
<dbReference type="InterPro" id="IPR035965">
    <property type="entry name" value="PAS-like_dom_sf"/>
</dbReference>
<accession>A0ABU3L4T8</accession>
<keyword evidence="6" id="KW-1185">Reference proteome</keyword>